<sequence length="35" mass="3781">METFPSPIVDLPWAIIPAEAPFDKQKKAPDQAGAT</sequence>
<evidence type="ECO:0000313" key="1">
    <source>
        <dbReference type="EMBL" id="CBL03362.1"/>
    </source>
</evidence>
<gene>
    <name evidence="1" type="ORF">GPA_02620</name>
</gene>
<keyword evidence="2" id="KW-1185">Reference proteome</keyword>
<dbReference type="KEGG" id="gpa:GPA_02620"/>
<accession>D6E6L5</accession>
<name>D6E6L5_9ACTN</name>
<dbReference type="AlphaFoldDB" id="D6E6L5"/>
<evidence type="ECO:0000313" key="2">
    <source>
        <dbReference type="Proteomes" id="UP000008805"/>
    </source>
</evidence>
<dbReference type="HOGENOM" id="CLU_3365217_0_0_11"/>
<organism evidence="1 2">
    <name type="scientific">Gordonibacter pamelaeae 7-10-1-b</name>
    <dbReference type="NCBI Taxonomy" id="657308"/>
    <lineage>
        <taxon>Bacteria</taxon>
        <taxon>Bacillati</taxon>
        <taxon>Actinomycetota</taxon>
        <taxon>Coriobacteriia</taxon>
        <taxon>Eggerthellales</taxon>
        <taxon>Eggerthellaceae</taxon>
        <taxon>Gordonibacter</taxon>
    </lineage>
</organism>
<dbReference type="Proteomes" id="UP000008805">
    <property type="component" value="Chromosome"/>
</dbReference>
<reference evidence="1 2" key="1">
    <citation type="submission" date="2010-03" db="EMBL/GenBank/DDBJ databases">
        <title>The genome sequence of Gordonibacter pamelaeae 7-10-1-bT.</title>
        <authorList>
            <consortium name="metaHIT consortium -- http://www.metahit.eu/"/>
            <person name="Pajon A."/>
            <person name="Turner K."/>
            <person name="Parkhill J."/>
            <person name="Timmis K."/>
            <person name="Oxley A."/>
            <person name="Wurdemann D."/>
        </authorList>
    </citation>
    <scope>NUCLEOTIDE SEQUENCE [LARGE SCALE GENOMIC DNA]</scope>
    <source>
        <strain evidence="2">7-10-1-b</strain>
    </source>
</reference>
<dbReference type="EMBL" id="FP929047">
    <property type="protein sequence ID" value="CBL03362.1"/>
    <property type="molecule type" value="Genomic_DNA"/>
</dbReference>
<reference evidence="1 2" key="2">
    <citation type="submission" date="2010-03" db="EMBL/GenBank/DDBJ databases">
        <authorList>
            <person name="Pajon A."/>
        </authorList>
    </citation>
    <scope>NUCLEOTIDE SEQUENCE [LARGE SCALE GENOMIC DNA]</scope>
    <source>
        <strain evidence="2">7-10-1-b</strain>
    </source>
</reference>
<protein>
    <submittedName>
        <fullName evidence="1">Uncharacterized protein</fullName>
    </submittedName>
</protein>
<proteinExistence type="predicted"/>